<feature type="compositionally biased region" description="Low complexity" evidence="2">
    <location>
        <begin position="307"/>
        <end position="330"/>
    </location>
</feature>
<feature type="domain" description="D-isomer specific 2-hydroxyacid dehydrogenase NAD-binding" evidence="4">
    <location>
        <begin position="122"/>
        <end position="272"/>
    </location>
</feature>
<evidence type="ECO:0000313" key="5">
    <source>
        <dbReference type="EMBL" id="MDP4301271.1"/>
    </source>
</evidence>
<evidence type="ECO:0000259" key="4">
    <source>
        <dbReference type="Pfam" id="PF02826"/>
    </source>
</evidence>
<sequence>MDLLIAEPLEAEVLQWLDARHELFYAPRLAQDRRVFLDALSQARGVLLPPHLSVDQRVLAQSPRLRVIGRIVGGHENIDLSACTRAGVEVVRCIEAAAPAEAEFILGALLALLRPSPEEMGRVAGRELGTSTVGLIGMNATARTVARMVQPLGTRVVGYDPSLHASDGNWPRWGIQPLGLRELFESCDAVCVQMGYFSRYRGLLGERALAFAKHGQVLVSVSPLELFDEDVLAQALTGGQLTAAWMDNIGASSLEPGQPLHGVRGLLATPRLAAYTREARVRSAWGVAKQVDEVLRTAPQAPRPGTRRQAAAAESAQRAAGVNGHMPTPGNGNGNTNGNGHRPMPSHLQGTGGQAPEPGPGPDPGGAPRRVRPDASAGLAA</sequence>
<evidence type="ECO:0000256" key="2">
    <source>
        <dbReference type="SAM" id="MobiDB-lite"/>
    </source>
</evidence>
<dbReference type="PANTHER" id="PTHR42938">
    <property type="entry name" value="FORMATE DEHYDROGENASE 1"/>
    <property type="match status" value="1"/>
</dbReference>
<name>A0ABT9G4E4_LEPDI</name>
<reference evidence="5 6" key="1">
    <citation type="submission" date="2023-08" db="EMBL/GenBank/DDBJ databases">
        <authorList>
            <person name="Roldan D.M."/>
            <person name="Menes R.J."/>
        </authorList>
    </citation>
    <scope>NUCLEOTIDE SEQUENCE [LARGE SCALE GENOMIC DNA]</scope>
    <source>
        <strain evidence="5 6">CCM 2812</strain>
    </source>
</reference>
<evidence type="ECO:0000256" key="1">
    <source>
        <dbReference type="RuleBase" id="RU003719"/>
    </source>
</evidence>
<dbReference type="EMBL" id="JAUZEE010000005">
    <property type="protein sequence ID" value="MDP4301271.1"/>
    <property type="molecule type" value="Genomic_DNA"/>
</dbReference>
<dbReference type="Proteomes" id="UP001235760">
    <property type="component" value="Unassembled WGS sequence"/>
</dbReference>
<feature type="region of interest" description="Disordered" evidence="2">
    <location>
        <begin position="296"/>
        <end position="381"/>
    </location>
</feature>
<gene>
    <name evidence="5" type="ORF">Q8X39_11540</name>
</gene>
<accession>A0ABT9G4E4</accession>
<evidence type="ECO:0000313" key="6">
    <source>
        <dbReference type="Proteomes" id="UP001235760"/>
    </source>
</evidence>
<dbReference type="Pfam" id="PF02826">
    <property type="entry name" value="2-Hacid_dh_C"/>
    <property type="match status" value="1"/>
</dbReference>
<keyword evidence="6" id="KW-1185">Reference proteome</keyword>
<proteinExistence type="inferred from homology"/>
<dbReference type="SUPFAM" id="SSF51735">
    <property type="entry name" value="NAD(P)-binding Rossmann-fold domains"/>
    <property type="match status" value="1"/>
</dbReference>
<dbReference type="RefSeq" id="WP_305749817.1">
    <property type="nucleotide sequence ID" value="NZ_JAUZEE010000005.1"/>
</dbReference>
<dbReference type="SUPFAM" id="SSF52283">
    <property type="entry name" value="Formate/glycerate dehydrogenase catalytic domain-like"/>
    <property type="match status" value="1"/>
</dbReference>
<comment type="similarity">
    <text evidence="1">Belongs to the D-isomer specific 2-hydroxyacid dehydrogenase family.</text>
</comment>
<evidence type="ECO:0000259" key="3">
    <source>
        <dbReference type="Pfam" id="PF00389"/>
    </source>
</evidence>
<comment type="caution">
    <text evidence="5">The sequence shown here is derived from an EMBL/GenBank/DDBJ whole genome shotgun (WGS) entry which is preliminary data.</text>
</comment>
<dbReference type="InterPro" id="IPR036291">
    <property type="entry name" value="NAD(P)-bd_dom_sf"/>
</dbReference>
<dbReference type="InterPro" id="IPR006140">
    <property type="entry name" value="D-isomer_DH_NAD-bd"/>
</dbReference>
<dbReference type="Pfam" id="PF00389">
    <property type="entry name" value="2-Hacid_dh"/>
    <property type="match status" value="1"/>
</dbReference>
<dbReference type="PANTHER" id="PTHR42938:SF47">
    <property type="entry name" value="HYDROXYPYRUVATE REDUCTASE"/>
    <property type="match status" value="1"/>
</dbReference>
<dbReference type="Gene3D" id="3.40.50.720">
    <property type="entry name" value="NAD(P)-binding Rossmann-like Domain"/>
    <property type="match status" value="2"/>
</dbReference>
<organism evidence="5 6">
    <name type="scientific">Leptothrix discophora</name>
    <dbReference type="NCBI Taxonomy" id="89"/>
    <lineage>
        <taxon>Bacteria</taxon>
        <taxon>Pseudomonadati</taxon>
        <taxon>Pseudomonadota</taxon>
        <taxon>Betaproteobacteria</taxon>
        <taxon>Burkholderiales</taxon>
        <taxon>Sphaerotilaceae</taxon>
        <taxon>Leptothrix</taxon>
    </lineage>
</organism>
<keyword evidence="1" id="KW-0560">Oxidoreductase</keyword>
<protein>
    <submittedName>
        <fullName evidence="5">NAD(P)-dependent oxidoreductase</fullName>
    </submittedName>
</protein>
<feature type="domain" description="D-isomer specific 2-hydroxyacid dehydrogenase catalytic" evidence="3">
    <location>
        <begin position="4"/>
        <end position="299"/>
    </location>
</feature>
<dbReference type="InterPro" id="IPR006139">
    <property type="entry name" value="D-isomer_2_OHA_DH_cat_dom"/>
</dbReference>